<dbReference type="InterPro" id="IPR002586">
    <property type="entry name" value="CobQ/CobB/MinD/ParA_Nub-bd_dom"/>
</dbReference>
<dbReference type="InterPro" id="IPR003856">
    <property type="entry name" value="LPS_length_determ_N"/>
</dbReference>
<dbReference type="SUPFAM" id="SSF52540">
    <property type="entry name" value="P-loop containing nucleoside triphosphate hydrolases"/>
    <property type="match status" value="1"/>
</dbReference>
<organism evidence="11 12">
    <name type="scientific">Chelativorans salis</name>
    <dbReference type="NCBI Taxonomy" id="2978478"/>
    <lineage>
        <taxon>Bacteria</taxon>
        <taxon>Pseudomonadati</taxon>
        <taxon>Pseudomonadota</taxon>
        <taxon>Alphaproteobacteria</taxon>
        <taxon>Hyphomicrobiales</taxon>
        <taxon>Phyllobacteriaceae</taxon>
        <taxon>Chelativorans</taxon>
    </lineage>
</organism>
<keyword evidence="3 8" id="KW-0812">Transmembrane</keyword>
<feature type="domain" description="Polysaccharide chain length determinant N-terminal" evidence="10">
    <location>
        <begin position="23"/>
        <end position="113"/>
    </location>
</feature>
<feature type="region of interest" description="Disordered" evidence="7">
    <location>
        <begin position="769"/>
        <end position="789"/>
    </location>
</feature>
<sequence length="789" mass="85848">MVIQEIRKLSGERGAPAASKEYITFRDIWSFLRRHILLIILMTMVGIALGGLYIAKTEPTYSAIARLVIDHEQARIASQDASTGTIIIEAAEIASEVEIVKSEAIARAVIKELNLLEDPEILESRSWRSTIRSGIVSLFTLFQGEPEASGEDAAGAQTEEETMRRTMAGFLSRVSVRRVGQSYVLEIGYTSTDPVKAANAANAIARAYMQASLNAKAEALTRGAAWLEDRLIDVAQQAREAALAVEEYRNKNGITQVGAAASLDHQQLSEISTQLLVAQANRATESAKLATINRLLAGDIMDGYVGEALNNTQIYKLREDLQAAAVKLETLQSRYGAGGAPVRAAEEEIAQLEGEIRRELVRIQGVYKTNLETAITREKLLSEQLDGLKQTTAGTNLARVELGELESRAATYRRMYENLLQQLLGALQKQSFPIGDARFVTAATPPLSKIWPKTTLVLPFSMMLGFAAGIGLAGAREVFDRRIGSGERLGRELGLPMLGHVPATRFRSTWNISSGSETGSLRYVLDAPYSNFSEALRSVKNSIDATFPANGSIVLGITSVDAGEGKTTIATNLAQLYLNEGVSVILVDANFPYPHISHLAAGQGEDLGLTMAQLGSPPSPSIEPEKVERPLPRYSERKTKSRFAEMELKEKEGGQPLLPEKLGELAMVPVLTVDQIKRSAHPSHRYGHLPALKAQVDMLRDRYTVVIVDLSAFESSVDARVASSYLDGILLVLGNHRKMTVERLAEALATFGKSRVSILGVIFNRSTRRRRPPGALPASQFYGGGHGTS</sequence>
<dbReference type="EMBL" id="JAOCZP010000003">
    <property type="protein sequence ID" value="MCT7375582.1"/>
    <property type="molecule type" value="Genomic_DNA"/>
</dbReference>
<dbReference type="Pfam" id="PF02706">
    <property type="entry name" value="Wzz"/>
    <property type="match status" value="1"/>
</dbReference>
<gene>
    <name evidence="11" type="ORF">N5A92_11120</name>
</gene>
<keyword evidence="6" id="KW-0175">Coiled coil</keyword>
<dbReference type="RefSeq" id="WP_260902635.1">
    <property type="nucleotide sequence ID" value="NZ_JAOCZP010000003.1"/>
</dbReference>
<evidence type="ECO:0000259" key="10">
    <source>
        <dbReference type="Pfam" id="PF02706"/>
    </source>
</evidence>
<comment type="subcellular location">
    <subcellularLocation>
        <location evidence="1">Cell membrane</location>
        <topology evidence="1">Multi-pass membrane protein</topology>
    </subcellularLocation>
</comment>
<keyword evidence="12" id="KW-1185">Reference proteome</keyword>
<comment type="caution">
    <text evidence="11">The sequence shown here is derived from an EMBL/GenBank/DDBJ whole genome shotgun (WGS) entry which is preliminary data.</text>
</comment>
<evidence type="ECO:0000256" key="5">
    <source>
        <dbReference type="ARBA" id="ARBA00023136"/>
    </source>
</evidence>
<keyword evidence="4 8" id="KW-1133">Transmembrane helix</keyword>
<dbReference type="PANTHER" id="PTHR32309:SF13">
    <property type="entry name" value="FERRIC ENTEROBACTIN TRANSPORT PROTEIN FEPE"/>
    <property type="match status" value="1"/>
</dbReference>
<evidence type="ECO:0000256" key="4">
    <source>
        <dbReference type="ARBA" id="ARBA00022989"/>
    </source>
</evidence>
<proteinExistence type="predicted"/>
<dbReference type="Gene3D" id="3.40.50.300">
    <property type="entry name" value="P-loop containing nucleotide triphosphate hydrolases"/>
    <property type="match status" value="1"/>
</dbReference>
<keyword evidence="2" id="KW-1003">Cell membrane</keyword>
<evidence type="ECO:0000256" key="1">
    <source>
        <dbReference type="ARBA" id="ARBA00004651"/>
    </source>
</evidence>
<evidence type="ECO:0000313" key="11">
    <source>
        <dbReference type="EMBL" id="MCT7375582.1"/>
    </source>
</evidence>
<evidence type="ECO:0000256" key="7">
    <source>
        <dbReference type="SAM" id="MobiDB-lite"/>
    </source>
</evidence>
<evidence type="ECO:0000259" key="9">
    <source>
        <dbReference type="Pfam" id="PF01656"/>
    </source>
</evidence>
<dbReference type="InterPro" id="IPR027417">
    <property type="entry name" value="P-loop_NTPase"/>
</dbReference>
<name>A0ABT2LP18_9HYPH</name>
<evidence type="ECO:0000256" key="6">
    <source>
        <dbReference type="SAM" id="Coils"/>
    </source>
</evidence>
<accession>A0ABT2LP18</accession>
<evidence type="ECO:0000256" key="3">
    <source>
        <dbReference type="ARBA" id="ARBA00022692"/>
    </source>
</evidence>
<feature type="domain" description="CobQ/CobB/MinD/ParA nucleotide binding" evidence="9">
    <location>
        <begin position="557"/>
        <end position="770"/>
    </location>
</feature>
<dbReference type="PANTHER" id="PTHR32309">
    <property type="entry name" value="TYROSINE-PROTEIN KINASE"/>
    <property type="match status" value="1"/>
</dbReference>
<feature type="coiled-coil region" evidence="6">
    <location>
        <begin position="314"/>
        <end position="362"/>
    </location>
</feature>
<evidence type="ECO:0000313" key="12">
    <source>
        <dbReference type="Proteomes" id="UP001320831"/>
    </source>
</evidence>
<evidence type="ECO:0000256" key="8">
    <source>
        <dbReference type="SAM" id="Phobius"/>
    </source>
</evidence>
<dbReference type="Proteomes" id="UP001320831">
    <property type="component" value="Unassembled WGS sequence"/>
</dbReference>
<evidence type="ECO:0000256" key="2">
    <source>
        <dbReference type="ARBA" id="ARBA00022475"/>
    </source>
</evidence>
<feature type="transmembrane region" description="Helical" evidence="8">
    <location>
        <begin position="36"/>
        <end position="55"/>
    </location>
</feature>
<keyword evidence="5 8" id="KW-0472">Membrane</keyword>
<reference evidence="11 12" key="1">
    <citation type="submission" date="2022-09" db="EMBL/GenBank/DDBJ databases">
        <title>Chelativorans salina sp. nov., a novel slightly halophilic bacterium isolated from a saline lake sediment enrichment.</title>
        <authorList>
            <person name="Gao L."/>
            <person name="Fang B.-Z."/>
            <person name="Li W.-J."/>
        </authorList>
    </citation>
    <scope>NUCLEOTIDE SEQUENCE [LARGE SCALE GENOMIC DNA]</scope>
    <source>
        <strain evidence="11 12">EGI FJ00035</strain>
    </source>
</reference>
<dbReference type="Pfam" id="PF01656">
    <property type="entry name" value="CbiA"/>
    <property type="match status" value="1"/>
</dbReference>
<protein>
    <submittedName>
        <fullName evidence="11">Exopolysaccharide transport family protein</fullName>
    </submittedName>
</protein>
<dbReference type="InterPro" id="IPR050445">
    <property type="entry name" value="Bact_polysacc_biosynth/exp"/>
</dbReference>